<evidence type="ECO:0000313" key="2">
    <source>
        <dbReference type="Proteomes" id="UP001295684"/>
    </source>
</evidence>
<dbReference type="AlphaFoldDB" id="A0AAD1XHM2"/>
<accession>A0AAD1XHM2</accession>
<gene>
    <name evidence="1" type="ORF">ECRASSUSDP1_LOCUS14162</name>
</gene>
<keyword evidence="2" id="KW-1185">Reference proteome</keyword>
<organism evidence="1 2">
    <name type="scientific">Euplotes crassus</name>
    <dbReference type="NCBI Taxonomy" id="5936"/>
    <lineage>
        <taxon>Eukaryota</taxon>
        <taxon>Sar</taxon>
        <taxon>Alveolata</taxon>
        <taxon>Ciliophora</taxon>
        <taxon>Intramacronucleata</taxon>
        <taxon>Spirotrichea</taxon>
        <taxon>Hypotrichia</taxon>
        <taxon>Euplotida</taxon>
        <taxon>Euplotidae</taxon>
        <taxon>Moneuplotes</taxon>
    </lineage>
</organism>
<proteinExistence type="predicted"/>
<comment type="caution">
    <text evidence="1">The sequence shown here is derived from an EMBL/GenBank/DDBJ whole genome shotgun (WGS) entry which is preliminary data.</text>
</comment>
<evidence type="ECO:0000313" key="1">
    <source>
        <dbReference type="EMBL" id="CAI2372828.1"/>
    </source>
</evidence>
<name>A0AAD1XHM2_EUPCR</name>
<protein>
    <submittedName>
        <fullName evidence="1">Uncharacterized protein</fullName>
    </submittedName>
</protein>
<reference evidence="1" key="1">
    <citation type="submission" date="2023-07" db="EMBL/GenBank/DDBJ databases">
        <authorList>
            <consortium name="AG Swart"/>
            <person name="Singh M."/>
            <person name="Singh A."/>
            <person name="Seah K."/>
            <person name="Emmerich C."/>
        </authorList>
    </citation>
    <scope>NUCLEOTIDE SEQUENCE</scope>
    <source>
        <strain evidence="1">DP1</strain>
    </source>
</reference>
<dbReference type="Proteomes" id="UP001295684">
    <property type="component" value="Unassembled WGS sequence"/>
</dbReference>
<dbReference type="EMBL" id="CAMPGE010014137">
    <property type="protein sequence ID" value="CAI2372828.1"/>
    <property type="molecule type" value="Genomic_DNA"/>
</dbReference>
<sequence>MRVGIKDHEDICLFLIRNLLPYSSSCLFPSIRAVIYISRFLVLLKSDHFLMSNANPLMNKSSEDPSLLNTKQDIRIVKLKRFGTLIKAKIRQNSGDIQIFIAKTKYLVVGEILTQPELLTRAQERMMTCRLLE</sequence>